<dbReference type="EC" id="3.1.21.2" evidence="7"/>
<dbReference type="EMBL" id="LHXQ01000024">
    <property type="protein sequence ID" value="KXA94881.1"/>
    <property type="molecule type" value="Genomic_DNA"/>
</dbReference>
<accession>A0A133UL14</accession>
<evidence type="ECO:0000256" key="7">
    <source>
        <dbReference type="HAMAP-Rule" id="MF_00152"/>
    </source>
</evidence>
<dbReference type="GO" id="GO:0003906">
    <property type="term" value="F:DNA-(apurinic or apyrimidinic site) endonuclease activity"/>
    <property type="evidence" value="ECO:0007669"/>
    <property type="project" value="TreeGrafter"/>
</dbReference>
<keyword evidence="5 7" id="KW-0862">Zinc</keyword>
<feature type="binding site" evidence="7">
    <location>
        <position position="213"/>
    </location>
    <ligand>
        <name>Zn(2+)</name>
        <dbReference type="ChEBI" id="CHEBI:29105"/>
        <label>2</label>
    </ligand>
</feature>
<dbReference type="PATRIC" id="fig|1698266.3.peg.344"/>
<organism evidence="9 10">
    <name type="scientific">candidate division MSBL1 archaeon SCGC-AAA259I07</name>
    <dbReference type="NCBI Taxonomy" id="1698266"/>
    <lineage>
        <taxon>Archaea</taxon>
        <taxon>Methanobacteriati</taxon>
        <taxon>Methanobacteriota</taxon>
        <taxon>candidate division MSBL1</taxon>
    </lineage>
</organism>
<dbReference type="PANTHER" id="PTHR21445:SF0">
    <property type="entry name" value="APURINIC-APYRIMIDINIC ENDONUCLEASE"/>
    <property type="match status" value="1"/>
</dbReference>
<dbReference type="HAMAP" id="MF_00152">
    <property type="entry name" value="Nfo"/>
    <property type="match status" value="1"/>
</dbReference>
<dbReference type="FunFam" id="3.20.20.150:FF:000001">
    <property type="entry name" value="Probable endonuclease 4"/>
    <property type="match status" value="1"/>
</dbReference>
<evidence type="ECO:0000313" key="9">
    <source>
        <dbReference type="EMBL" id="KXA94881.1"/>
    </source>
</evidence>
<comment type="function">
    <text evidence="7">Endonuclease IV plays a role in DNA repair. It cleaves phosphodiester bonds at apurinic or apyrimidinic (AP) sites, generating a 3'-hydroxyl group and a 5'-terminal sugar phosphate.</text>
</comment>
<reference evidence="9 10" key="1">
    <citation type="journal article" date="2016" name="Sci. Rep.">
        <title>Metabolic traits of an uncultured archaeal lineage -MSBL1- from brine pools of the Red Sea.</title>
        <authorList>
            <person name="Mwirichia R."/>
            <person name="Alam I."/>
            <person name="Rashid M."/>
            <person name="Vinu M."/>
            <person name="Ba-Alawi W."/>
            <person name="Anthony Kamau A."/>
            <person name="Kamanda Ngugi D."/>
            <person name="Goker M."/>
            <person name="Klenk H.P."/>
            <person name="Bajic V."/>
            <person name="Stingl U."/>
        </authorList>
    </citation>
    <scope>NUCLEOTIDE SEQUENCE [LARGE SCALE GENOMIC DNA]</scope>
    <source>
        <strain evidence="9">SCGC-AAA259I07</strain>
    </source>
</reference>
<protein>
    <recommendedName>
        <fullName evidence="7">Probable endonuclease 4</fullName>
        <ecNumber evidence="7">3.1.21.2</ecNumber>
    </recommendedName>
    <alternativeName>
        <fullName evidence="7">Endodeoxyribonuclease IV</fullName>
    </alternativeName>
    <alternativeName>
        <fullName evidence="7">Endonuclease IV</fullName>
    </alternativeName>
</protein>
<dbReference type="GO" id="GO:0006284">
    <property type="term" value="P:base-excision repair"/>
    <property type="evidence" value="ECO:0007669"/>
    <property type="project" value="TreeGrafter"/>
</dbReference>
<dbReference type="CDD" id="cd00019">
    <property type="entry name" value="AP2Ec"/>
    <property type="match status" value="1"/>
</dbReference>
<dbReference type="GO" id="GO:0008833">
    <property type="term" value="F:deoxyribonuclease IV (phage-T4-induced) activity"/>
    <property type="evidence" value="ECO:0007669"/>
    <property type="project" value="UniProtKB-UniRule"/>
</dbReference>
<dbReference type="GO" id="GO:0008081">
    <property type="term" value="F:phosphoric diester hydrolase activity"/>
    <property type="evidence" value="ECO:0007669"/>
    <property type="project" value="TreeGrafter"/>
</dbReference>
<feature type="binding site" evidence="7">
    <location>
        <position position="226"/>
    </location>
    <ligand>
        <name>Zn(2+)</name>
        <dbReference type="ChEBI" id="CHEBI:29105"/>
        <label>3</label>
    </ligand>
</feature>
<dbReference type="Gene3D" id="3.20.20.150">
    <property type="entry name" value="Divalent-metal-dependent TIM barrel enzymes"/>
    <property type="match status" value="1"/>
</dbReference>
<keyword evidence="6 7" id="KW-0234">DNA repair</keyword>
<dbReference type="PROSITE" id="PS00730">
    <property type="entry name" value="AP_NUCLEASE_F2_2"/>
    <property type="match status" value="1"/>
</dbReference>
<dbReference type="GO" id="GO:0003677">
    <property type="term" value="F:DNA binding"/>
    <property type="evidence" value="ECO:0007669"/>
    <property type="project" value="InterPro"/>
</dbReference>
<keyword evidence="7 9" id="KW-0255">Endonuclease</keyword>
<dbReference type="NCBIfam" id="TIGR00587">
    <property type="entry name" value="nfo"/>
    <property type="match status" value="1"/>
</dbReference>
<name>A0A133UL14_9EURY</name>
<dbReference type="Pfam" id="PF01261">
    <property type="entry name" value="AP_endonuc_2"/>
    <property type="match status" value="1"/>
</dbReference>
<dbReference type="SMART" id="SM00518">
    <property type="entry name" value="AP2Ec"/>
    <property type="match status" value="1"/>
</dbReference>
<feature type="domain" description="Xylose isomerase-like TIM barrel" evidence="8">
    <location>
        <begin position="22"/>
        <end position="275"/>
    </location>
</feature>
<evidence type="ECO:0000256" key="2">
    <source>
        <dbReference type="ARBA" id="ARBA00022723"/>
    </source>
</evidence>
<feature type="binding site" evidence="7">
    <location>
        <position position="179"/>
    </location>
    <ligand>
        <name>Zn(2+)</name>
        <dbReference type="ChEBI" id="CHEBI:29105"/>
        <label>3</label>
    </ligand>
</feature>
<feature type="binding site" evidence="7">
    <location>
        <position position="176"/>
    </location>
    <ligand>
        <name>Zn(2+)</name>
        <dbReference type="ChEBI" id="CHEBI:29105"/>
        <label>2</label>
    </ligand>
</feature>
<dbReference type="Proteomes" id="UP000070155">
    <property type="component" value="Unassembled WGS sequence"/>
</dbReference>
<dbReference type="InterPro" id="IPR036237">
    <property type="entry name" value="Xyl_isomerase-like_sf"/>
</dbReference>
<dbReference type="InterPro" id="IPR018246">
    <property type="entry name" value="AP_endonuc_F2_Zn_BS"/>
</dbReference>
<evidence type="ECO:0000256" key="5">
    <source>
        <dbReference type="ARBA" id="ARBA00022833"/>
    </source>
</evidence>
<feature type="binding site" evidence="7">
    <location>
        <position position="228"/>
    </location>
    <ligand>
        <name>Zn(2+)</name>
        <dbReference type="ChEBI" id="CHEBI:29105"/>
        <label>3</label>
    </ligand>
</feature>
<feature type="binding site" evidence="7">
    <location>
        <position position="67"/>
    </location>
    <ligand>
        <name>Zn(2+)</name>
        <dbReference type="ChEBI" id="CHEBI:29105"/>
        <label>1</label>
    </ligand>
</feature>
<dbReference type="AlphaFoldDB" id="A0A133UL14"/>
<feature type="binding site" evidence="7">
    <location>
        <position position="107"/>
    </location>
    <ligand>
        <name>Zn(2+)</name>
        <dbReference type="ChEBI" id="CHEBI:29105"/>
        <label>1</label>
    </ligand>
</feature>
<comment type="caution">
    <text evidence="9">The sequence shown here is derived from an EMBL/GenBank/DDBJ whole genome shotgun (WGS) entry which is preliminary data.</text>
</comment>
<dbReference type="InterPro" id="IPR013022">
    <property type="entry name" value="Xyl_isomerase-like_TIM-brl"/>
</dbReference>
<keyword evidence="2 7" id="KW-0479">Metal-binding</keyword>
<gene>
    <name evidence="7" type="primary">nfo</name>
    <name evidence="9" type="ORF">AKJ36_02055</name>
</gene>
<evidence type="ECO:0000313" key="10">
    <source>
        <dbReference type="Proteomes" id="UP000070155"/>
    </source>
</evidence>
<dbReference type="GO" id="GO:0008270">
    <property type="term" value="F:zinc ion binding"/>
    <property type="evidence" value="ECO:0007669"/>
    <property type="project" value="UniProtKB-UniRule"/>
</dbReference>
<evidence type="ECO:0000256" key="1">
    <source>
        <dbReference type="ARBA" id="ARBA00005340"/>
    </source>
</evidence>
<keyword evidence="10" id="KW-1185">Reference proteome</keyword>
<keyword evidence="7" id="KW-0540">Nuclease</keyword>
<evidence type="ECO:0000256" key="3">
    <source>
        <dbReference type="ARBA" id="ARBA00022763"/>
    </source>
</evidence>
<comment type="similarity">
    <text evidence="1 7">Belongs to the AP endonuclease 2 family.</text>
</comment>
<keyword evidence="4 7" id="KW-0378">Hydrolase</keyword>
<evidence type="ECO:0000256" key="6">
    <source>
        <dbReference type="ARBA" id="ARBA00023204"/>
    </source>
</evidence>
<dbReference type="SUPFAM" id="SSF51658">
    <property type="entry name" value="Xylose isomerase-like"/>
    <property type="match status" value="1"/>
</dbReference>
<feature type="binding site" evidence="7">
    <location>
        <position position="258"/>
    </location>
    <ligand>
        <name>Zn(2+)</name>
        <dbReference type="ChEBI" id="CHEBI:29105"/>
        <label>2</label>
    </ligand>
</feature>
<feature type="binding site" evidence="7">
    <location>
        <position position="141"/>
    </location>
    <ligand>
        <name>Zn(2+)</name>
        <dbReference type="ChEBI" id="CHEBI:29105"/>
        <label>1</label>
    </ligand>
</feature>
<keyword evidence="3 7" id="KW-0227">DNA damage</keyword>
<proteinExistence type="inferred from homology"/>
<dbReference type="PROSITE" id="PS51432">
    <property type="entry name" value="AP_NUCLEASE_F2_4"/>
    <property type="match status" value="1"/>
</dbReference>
<comment type="cofactor">
    <cofactor evidence="7">
        <name>Zn(2+)</name>
        <dbReference type="ChEBI" id="CHEBI:29105"/>
    </cofactor>
    <text evidence="7">Binds 3 Zn(2+) ions.</text>
</comment>
<feature type="binding site" evidence="7">
    <location>
        <position position="141"/>
    </location>
    <ligand>
        <name>Zn(2+)</name>
        <dbReference type="ChEBI" id="CHEBI:29105"/>
        <label>2</label>
    </ligand>
</feature>
<sequence>MFRIGAHVSISSGYAKAVDREVDLGGNCGQIFAGSPRGWKVSRPEKDEAEKFRQKSEDRDVKPWIVHGTYLINFATPKSDLAEKSVKAVQGELDAAAALGIPYYVFHPGAHTGAGEEQGIQNIAERLSKIDIPDGVKLLLENTAGKGTTLGKTFDQLDTMVRSSDYSYSKLGICLDTCHMYAAGYDITEKQKLDDIIDDIEKVIGLDNIPFLHLNDSKHRASSEKDEHEHIGEGEIGEKGFELFINHEKLRDKPMVLETPENEKGFAWNIEKCKELRRGN</sequence>
<dbReference type="PROSITE" id="PS00729">
    <property type="entry name" value="AP_NUCLEASE_F2_1"/>
    <property type="match status" value="1"/>
</dbReference>
<dbReference type="InterPro" id="IPR001719">
    <property type="entry name" value="AP_endonuc_2"/>
</dbReference>
<dbReference type="PANTHER" id="PTHR21445">
    <property type="entry name" value="ENDONUCLEASE IV ENDODEOXYRIBONUCLEASE IV"/>
    <property type="match status" value="1"/>
</dbReference>
<comment type="catalytic activity">
    <reaction evidence="7">
        <text>Endonucleolytic cleavage to 5'-phosphooligonucleotide end-products.</text>
        <dbReference type="EC" id="3.1.21.2"/>
    </reaction>
</comment>
<evidence type="ECO:0000259" key="8">
    <source>
        <dbReference type="Pfam" id="PF01261"/>
    </source>
</evidence>
<evidence type="ECO:0000256" key="4">
    <source>
        <dbReference type="ARBA" id="ARBA00022801"/>
    </source>
</evidence>